<evidence type="ECO:0000256" key="4">
    <source>
        <dbReference type="ARBA" id="ARBA00029440"/>
    </source>
</evidence>
<keyword evidence="2 5" id="KW-0028">Amino-acid biosynthesis</keyword>
<dbReference type="SUPFAM" id="SSF51366">
    <property type="entry name" value="Ribulose-phoshate binding barrel"/>
    <property type="match status" value="1"/>
</dbReference>
<evidence type="ECO:0000256" key="2">
    <source>
        <dbReference type="ARBA" id="ARBA00022605"/>
    </source>
</evidence>
<keyword evidence="7" id="KW-1185">Reference proteome</keyword>
<dbReference type="CDD" id="cd04723">
    <property type="entry name" value="HisA_HisF"/>
    <property type="match status" value="1"/>
</dbReference>
<dbReference type="InterPro" id="IPR044524">
    <property type="entry name" value="Isoase_HisA-like"/>
</dbReference>
<keyword evidence="3 5" id="KW-0368">Histidine biosynthesis</keyword>
<evidence type="ECO:0000256" key="5">
    <source>
        <dbReference type="RuleBase" id="RU003657"/>
    </source>
</evidence>
<evidence type="ECO:0000313" key="7">
    <source>
        <dbReference type="Proteomes" id="UP001595974"/>
    </source>
</evidence>
<name>A0ABW1ALH9_9RHOO</name>
<comment type="similarity">
    <text evidence="1 5">Belongs to the HisA/HisF family.</text>
</comment>
<dbReference type="PANTHER" id="PTHR43090">
    <property type="entry name" value="1-(5-PHOSPHORIBOSYL)-5-[(5-PHOSPHORIBOSYLAMINO)METHYLIDENEAMINO] IMIDAZOLE-4-CARBOXAMIDE ISOMERASE"/>
    <property type="match status" value="1"/>
</dbReference>
<sequence length="240" mass="24981">MQIIPVVDLMKGQVVRAVRGLRGEYRPVVSALCAGSDPVRVAQALCGYAGADTLYVADLDALTGGTAQAAVIRDLLAALPGVSLWLDAGFADAAAFDRLRDVLGEDGARVAPVFASEALATPGAACASLADRSGAILSLDRRGGRRMDPAGCWDRPEIWPERVIVMTLDRVGSFDGPDLGTLRDCARRAPRVTLIGAGGIRDEADLRTAQAAGASAWLTASALHDRRIPPRAPAAGQGTD</sequence>
<dbReference type="Gene3D" id="3.20.20.70">
    <property type="entry name" value="Aldolase class I"/>
    <property type="match status" value="1"/>
</dbReference>
<reference evidence="7" key="1">
    <citation type="journal article" date="2019" name="Int. J. Syst. Evol. Microbiol.">
        <title>The Global Catalogue of Microorganisms (GCM) 10K type strain sequencing project: providing services to taxonomists for standard genome sequencing and annotation.</title>
        <authorList>
            <consortium name="The Broad Institute Genomics Platform"/>
            <consortium name="The Broad Institute Genome Sequencing Center for Infectious Disease"/>
            <person name="Wu L."/>
            <person name="Ma J."/>
        </authorList>
    </citation>
    <scope>NUCLEOTIDE SEQUENCE [LARGE SCALE GENOMIC DNA]</scope>
    <source>
        <strain evidence="7">SHR3</strain>
    </source>
</reference>
<evidence type="ECO:0000313" key="6">
    <source>
        <dbReference type="EMBL" id="MFC5768036.1"/>
    </source>
</evidence>
<dbReference type="InterPro" id="IPR013785">
    <property type="entry name" value="Aldolase_TIM"/>
</dbReference>
<dbReference type="InterPro" id="IPR006062">
    <property type="entry name" value="His_biosynth"/>
</dbReference>
<accession>A0ABW1ALH9</accession>
<evidence type="ECO:0000256" key="1">
    <source>
        <dbReference type="ARBA" id="ARBA00009667"/>
    </source>
</evidence>
<dbReference type="Proteomes" id="UP001595974">
    <property type="component" value="Unassembled WGS sequence"/>
</dbReference>
<dbReference type="PANTHER" id="PTHR43090:SF2">
    <property type="entry name" value="1-(5-PHOSPHORIBOSYL)-5-[(5-PHOSPHORIBOSYLAMINO)METHYLIDENEAMINO] IMIDAZOLE-4-CARBOXAMIDE ISOMERASE"/>
    <property type="match status" value="1"/>
</dbReference>
<protein>
    <submittedName>
        <fullName evidence="6">HisA/HisF-related TIM barrel protein</fullName>
    </submittedName>
</protein>
<dbReference type="EMBL" id="JBHSOG010000007">
    <property type="protein sequence ID" value="MFC5768036.1"/>
    <property type="molecule type" value="Genomic_DNA"/>
</dbReference>
<gene>
    <name evidence="6" type="ORF">ACFPTN_01485</name>
</gene>
<dbReference type="RefSeq" id="WP_096452537.1">
    <property type="nucleotide sequence ID" value="NZ_JBHSOG010000007.1"/>
</dbReference>
<proteinExistence type="inferred from homology"/>
<comment type="pathway">
    <text evidence="4">Amino-acid biosynthesis.</text>
</comment>
<organism evidence="6 7">
    <name type="scientific">Thauera sinica</name>
    <dbReference type="NCBI Taxonomy" id="2665146"/>
    <lineage>
        <taxon>Bacteria</taxon>
        <taxon>Pseudomonadati</taxon>
        <taxon>Pseudomonadota</taxon>
        <taxon>Betaproteobacteria</taxon>
        <taxon>Rhodocyclales</taxon>
        <taxon>Zoogloeaceae</taxon>
        <taxon>Thauera</taxon>
    </lineage>
</organism>
<dbReference type="Pfam" id="PF00977">
    <property type="entry name" value="His_biosynth"/>
    <property type="match status" value="1"/>
</dbReference>
<dbReference type="InterPro" id="IPR011060">
    <property type="entry name" value="RibuloseP-bd_barrel"/>
</dbReference>
<comment type="caution">
    <text evidence="6">The sequence shown here is derived from an EMBL/GenBank/DDBJ whole genome shotgun (WGS) entry which is preliminary data.</text>
</comment>
<evidence type="ECO:0000256" key="3">
    <source>
        <dbReference type="ARBA" id="ARBA00023102"/>
    </source>
</evidence>